<dbReference type="Proteomes" id="UP000249248">
    <property type="component" value="Unassembled WGS sequence"/>
</dbReference>
<comment type="caution">
    <text evidence="4">The sequence shown here is derived from an EMBL/GenBank/DDBJ whole genome shotgun (WGS) entry which is preliminary data.</text>
</comment>
<sequence>MWLCAKRKFVHLNTQRFIHRTLYTIAIEMKHKLILGILLLCISQIGCVSDGVEYDKDYTDSENIVNAPDNNADNTQKAQYHFELTLKKAVLDKDIVGDWEGAVKELDKAIELSPEFQKAYHYRAILHSTLQQKEQAMKDIDKAIELDNKSVESYFVRAGLFAEQGNFKNTVAELDVIISLDPNNGKAYDRRGYAKIELGEKDSGCQDLNKARELGYMVENNTGDKLICN</sequence>
<dbReference type="SUPFAM" id="SSF48452">
    <property type="entry name" value="TPR-like"/>
    <property type="match status" value="1"/>
</dbReference>
<dbReference type="Pfam" id="PF13181">
    <property type="entry name" value="TPR_8"/>
    <property type="match status" value="1"/>
</dbReference>
<keyword evidence="1" id="KW-0677">Repeat</keyword>
<keyword evidence="2 3" id="KW-0802">TPR repeat</keyword>
<evidence type="ECO:0000256" key="1">
    <source>
        <dbReference type="ARBA" id="ARBA00022737"/>
    </source>
</evidence>
<dbReference type="PANTHER" id="PTHR44858">
    <property type="entry name" value="TETRATRICOPEPTIDE REPEAT PROTEIN 6"/>
    <property type="match status" value="1"/>
</dbReference>
<reference evidence="4 5" key="1">
    <citation type="submission" date="2018-06" db="EMBL/GenBank/DDBJ databases">
        <title>The draft genome sequence of Crocinitomix sp. SM1701.</title>
        <authorList>
            <person name="Zhang X."/>
        </authorList>
    </citation>
    <scope>NUCLEOTIDE SEQUENCE [LARGE SCALE GENOMIC DNA]</scope>
    <source>
        <strain evidence="4 5">SM1701</strain>
    </source>
</reference>
<evidence type="ECO:0000256" key="2">
    <source>
        <dbReference type="ARBA" id="ARBA00022803"/>
    </source>
</evidence>
<dbReference type="InterPro" id="IPR011990">
    <property type="entry name" value="TPR-like_helical_dom_sf"/>
</dbReference>
<dbReference type="EMBL" id="QKSB01000027">
    <property type="protein sequence ID" value="PZE15616.1"/>
    <property type="molecule type" value="Genomic_DNA"/>
</dbReference>
<dbReference type="AlphaFoldDB" id="A0A2W1NBX8"/>
<evidence type="ECO:0000313" key="4">
    <source>
        <dbReference type="EMBL" id="PZE15616.1"/>
    </source>
</evidence>
<name>A0A2W1NBX8_9FLAO</name>
<dbReference type="InterPro" id="IPR050498">
    <property type="entry name" value="Ycf3"/>
</dbReference>
<dbReference type="Gene3D" id="1.25.40.10">
    <property type="entry name" value="Tetratricopeptide repeat domain"/>
    <property type="match status" value="2"/>
</dbReference>
<dbReference type="PROSITE" id="PS50005">
    <property type="entry name" value="TPR"/>
    <property type="match status" value="1"/>
</dbReference>
<dbReference type="PANTHER" id="PTHR44858:SF1">
    <property type="entry name" value="UDP-N-ACETYLGLUCOSAMINE--PEPTIDE N-ACETYLGLUCOSAMINYLTRANSFERASE SPINDLY-RELATED"/>
    <property type="match status" value="1"/>
</dbReference>
<accession>A0A2W1NBX8</accession>
<evidence type="ECO:0000256" key="3">
    <source>
        <dbReference type="PROSITE-ProRule" id="PRU00339"/>
    </source>
</evidence>
<proteinExistence type="predicted"/>
<organism evidence="4 5">
    <name type="scientific">Putridiphycobacter roseus</name>
    <dbReference type="NCBI Taxonomy" id="2219161"/>
    <lineage>
        <taxon>Bacteria</taxon>
        <taxon>Pseudomonadati</taxon>
        <taxon>Bacteroidota</taxon>
        <taxon>Flavobacteriia</taxon>
        <taxon>Flavobacteriales</taxon>
        <taxon>Crocinitomicaceae</taxon>
        <taxon>Putridiphycobacter</taxon>
    </lineage>
</organism>
<protein>
    <submittedName>
        <fullName evidence="4">Uncharacterized protein</fullName>
    </submittedName>
</protein>
<keyword evidence="5" id="KW-1185">Reference proteome</keyword>
<evidence type="ECO:0000313" key="5">
    <source>
        <dbReference type="Proteomes" id="UP000249248"/>
    </source>
</evidence>
<dbReference type="InterPro" id="IPR019734">
    <property type="entry name" value="TPR_rpt"/>
</dbReference>
<gene>
    <name evidence="4" type="ORF">DNU06_17135</name>
</gene>
<feature type="repeat" description="TPR" evidence="3">
    <location>
        <begin position="151"/>
        <end position="184"/>
    </location>
</feature>